<keyword evidence="2" id="KW-0472">Membrane</keyword>
<dbReference type="EMBL" id="QGMY01000014">
    <property type="protein sequence ID" value="PWR70391.1"/>
    <property type="molecule type" value="Genomic_DNA"/>
</dbReference>
<dbReference type="PANTHER" id="PTHR30386">
    <property type="entry name" value="MEMBRANE FUSION SUBUNIT OF EMRAB-TOLC MULTIDRUG EFFLUX PUMP"/>
    <property type="match status" value="1"/>
</dbReference>
<feature type="region of interest" description="Disordered" evidence="1">
    <location>
        <begin position="1"/>
        <end position="22"/>
    </location>
</feature>
<evidence type="ECO:0000313" key="5">
    <source>
        <dbReference type="Proteomes" id="UP000245657"/>
    </source>
</evidence>
<evidence type="ECO:0000259" key="3">
    <source>
        <dbReference type="Pfam" id="PF25990"/>
    </source>
</evidence>
<keyword evidence="5" id="KW-1185">Reference proteome</keyword>
<gene>
    <name evidence="4" type="ORF">DK846_15035</name>
</gene>
<dbReference type="Gene3D" id="2.40.30.170">
    <property type="match status" value="1"/>
</dbReference>
<dbReference type="RefSeq" id="WP_109969820.1">
    <property type="nucleotide sequence ID" value="NZ_CP176093.1"/>
</dbReference>
<dbReference type="GeneID" id="97547609"/>
<evidence type="ECO:0000256" key="1">
    <source>
        <dbReference type="SAM" id="MobiDB-lite"/>
    </source>
</evidence>
<dbReference type="InterPro" id="IPR058636">
    <property type="entry name" value="Beta-barrel_YknX"/>
</dbReference>
<comment type="caution">
    <text evidence="4">The sequence shown here is derived from an EMBL/GenBank/DDBJ whole genome shotgun (WGS) entry which is preliminary data.</text>
</comment>
<feature type="domain" description="YknX-like beta-barrel" evidence="3">
    <location>
        <begin position="145"/>
        <end position="226"/>
    </location>
</feature>
<keyword evidence="2" id="KW-0812">Transmembrane</keyword>
<name>A0A2V2N4G6_9EURY</name>
<proteinExistence type="predicted"/>
<keyword evidence="2" id="KW-1133">Transmembrane helix</keyword>
<dbReference type="InterPro" id="IPR011053">
    <property type="entry name" value="Single_hybrid_motif"/>
</dbReference>
<protein>
    <recommendedName>
        <fullName evidence="3">YknX-like beta-barrel domain-containing protein</fullName>
    </recommendedName>
</protein>
<dbReference type="AlphaFoldDB" id="A0A2V2N4G6"/>
<feature type="transmembrane region" description="Helical" evidence="2">
    <location>
        <begin position="34"/>
        <end position="55"/>
    </location>
</feature>
<accession>A0A2V2N4G6</accession>
<organism evidence="4 5">
    <name type="scientific">Methanospirillum lacunae</name>
    <dbReference type="NCBI Taxonomy" id="668570"/>
    <lineage>
        <taxon>Archaea</taxon>
        <taxon>Methanobacteriati</taxon>
        <taxon>Methanobacteriota</taxon>
        <taxon>Stenosarchaea group</taxon>
        <taxon>Methanomicrobia</taxon>
        <taxon>Methanomicrobiales</taxon>
        <taxon>Methanospirillaceae</taxon>
        <taxon>Methanospirillum</taxon>
    </lineage>
</organism>
<dbReference type="Pfam" id="PF25990">
    <property type="entry name" value="Beta-barrel_YknX"/>
    <property type="match status" value="1"/>
</dbReference>
<dbReference type="InterPro" id="IPR050739">
    <property type="entry name" value="MFP"/>
</dbReference>
<dbReference type="Gene3D" id="2.40.50.100">
    <property type="match status" value="1"/>
</dbReference>
<sequence length="230" mass="25840">MAVQDEIVNQPDPSSPGEENSRKNLLQKIRHHRLFWKGVILFLVLAVICGVLVYYEIQSTVYIEDSTITAPVITISPTNVGVLEKIYVTEGDIVRRNQELARVNNVAIHSKVAGIITKIEDTPGMVVGTQTPVISMIDKEKLRIVGRIKEDKGLKDINPGQQARFTVDAFPSETFYGTVEKVAPIARQGDIVFSISDKRQEQEFEVTVEYDVDEYPDLKPGMSAKLWIIR</sequence>
<evidence type="ECO:0000313" key="4">
    <source>
        <dbReference type="EMBL" id="PWR70391.1"/>
    </source>
</evidence>
<dbReference type="SUPFAM" id="SSF51230">
    <property type="entry name" value="Single hybrid motif"/>
    <property type="match status" value="1"/>
</dbReference>
<reference evidence="4 5" key="1">
    <citation type="submission" date="2018-05" db="EMBL/GenBank/DDBJ databases">
        <title>Draft genome of Methanospirillum lacunae Ki8-1.</title>
        <authorList>
            <person name="Dueholm M.S."/>
            <person name="Nielsen P.H."/>
            <person name="Bakmann L.F."/>
            <person name="Otzen D.E."/>
        </authorList>
    </citation>
    <scope>NUCLEOTIDE SEQUENCE [LARGE SCALE GENOMIC DNA]</scope>
    <source>
        <strain evidence="4 5">Ki8-1</strain>
    </source>
</reference>
<dbReference type="Proteomes" id="UP000245657">
    <property type="component" value="Unassembled WGS sequence"/>
</dbReference>
<evidence type="ECO:0000256" key="2">
    <source>
        <dbReference type="SAM" id="Phobius"/>
    </source>
</evidence>